<dbReference type="PANTHER" id="PTHR43591:SF24">
    <property type="entry name" value="2-METHOXY-6-POLYPRENYL-1,4-BENZOQUINOL METHYLASE, MITOCHONDRIAL"/>
    <property type="match status" value="1"/>
</dbReference>
<name>A0ABR0JGS4_9EURO</name>
<dbReference type="Pfam" id="PF13649">
    <property type="entry name" value="Methyltransf_25"/>
    <property type="match status" value="1"/>
</dbReference>
<dbReference type="PANTHER" id="PTHR43591">
    <property type="entry name" value="METHYLTRANSFERASE"/>
    <property type="match status" value="1"/>
</dbReference>
<reference evidence="2 3" key="1">
    <citation type="submission" date="2023-08" db="EMBL/GenBank/DDBJ databases">
        <title>Black Yeasts Isolated from many extreme environments.</title>
        <authorList>
            <person name="Coleine C."/>
            <person name="Stajich J.E."/>
            <person name="Selbmann L."/>
        </authorList>
    </citation>
    <scope>NUCLEOTIDE SEQUENCE [LARGE SCALE GENOMIC DNA]</scope>
    <source>
        <strain evidence="2 3">CCFEE 6328</strain>
    </source>
</reference>
<sequence>MKTNLTERLHIATGTSKIILCDTKYISLQSISSVNHHKVRISTDTGFQEEETRLRDQHEMLKWIYRDWHNLLHPDFIGEPESVLDCAFGTGNWAYDLAEYDPDCTVTGVDISPLMAPPDQLENMDLQIANLNDRLDFAEPETFDLIHSRFVADGIASSRWPNYFRDMYRLLKRNGWVQVTEWDLTFRSATGNSDALQALREWSQLHAQSLAASNRPEGRKRGRVTQDCEAWMRMAGFVDVSADVRDIPTSPWPTDSHGRSIGQANLSNMKDALRSLALYPATHRQFRTIEQFNEIVNAACSELENIQAKPYLRLYFLPYTQTYVLRQKAMIRSMIYYSSCSYFLIQYPERPFVPAAKTVDFKNTMPKFMELWYSGIQAENREEKSRNWDGVESPGSRILQVNFRDPAL</sequence>
<dbReference type="Gene3D" id="3.40.50.150">
    <property type="entry name" value="Vaccinia Virus protein VP39"/>
    <property type="match status" value="1"/>
</dbReference>
<dbReference type="InterPro" id="IPR041698">
    <property type="entry name" value="Methyltransf_25"/>
</dbReference>
<dbReference type="CDD" id="cd02440">
    <property type="entry name" value="AdoMet_MTases"/>
    <property type="match status" value="1"/>
</dbReference>
<dbReference type="EMBL" id="JAVRRF010000006">
    <property type="protein sequence ID" value="KAK5063911.1"/>
    <property type="molecule type" value="Genomic_DNA"/>
</dbReference>
<evidence type="ECO:0000259" key="1">
    <source>
        <dbReference type="Pfam" id="PF13649"/>
    </source>
</evidence>
<organism evidence="2 3">
    <name type="scientific">Exophiala sideris</name>
    <dbReference type="NCBI Taxonomy" id="1016849"/>
    <lineage>
        <taxon>Eukaryota</taxon>
        <taxon>Fungi</taxon>
        <taxon>Dikarya</taxon>
        <taxon>Ascomycota</taxon>
        <taxon>Pezizomycotina</taxon>
        <taxon>Eurotiomycetes</taxon>
        <taxon>Chaetothyriomycetidae</taxon>
        <taxon>Chaetothyriales</taxon>
        <taxon>Herpotrichiellaceae</taxon>
        <taxon>Exophiala</taxon>
    </lineage>
</organism>
<evidence type="ECO:0000313" key="2">
    <source>
        <dbReference type="EMBL" id="KAK5063911.1"/>
    </source>
</evidence>
<protein>
    <recommendedName>
        <fullName evidence="1">Methyltransferase domain-containing protein</fullName>
    </recommendedName>
</protein>
<dbReference type="Proteomes" id="UP001345691">
    <property type="component" value="Unassembled WGS sequence"/>
</dbReference>
<evidence type="ECO:0000313" key="3">
    <source>
        <dbReference type="Proteomes" id="UP001345691"/>
    </source>
</evidence>
<proteinExistence type="predicted"/>
<comment type="caution">
    <text evidence="2">The sequence shown here is derived from an EMBL/GenBank/DDBJ whole genome shotgun (WGS) entry which is preliminary data.</text>
</comment>
<feature type="domain" description="Methyltransferase" evidence="1">
    <location>
        <begin position="83"/>
        <end position="175"/>
    </location>
</feature>
<keyword evidence="3" id="KW-1185">Reference proteome</keyword>
<dbReference type="InterPro" id="IPR029063">
    <property type="entry name" value="SAM-dependent_MTases_sf"/>
</dbReference>
<gene>
    <name evidence="2" type="ORF">LTR69_003677</name>
</gene>
<accession>A0ABR0JGS4</accession>
<dbReference type="SUPFAM" id="SSF53335">
    <property type="entry name" value="S-adenosyl-L-methionine-dependent methyltransferases"/>
    <property type="match status" value="1"/>
</dbReference>